<organism evidence="9 10">
    <name type="scientific">Potamilus streckersoni</name>
    <dbReference type="NCBI Taxonomy" id="2493646"/>
    <lineage>
        <taxon>Eukaryota</taxon>
        <taxon>Metazoa</taxon>
        <taxon>Spiralia</taxon>
        <taxon>Lophotrochozoa</taxon>
        <taxon>Mollusca</taxon>
        <taxon>Bivalvia</taxon>
        <taxon>Autobranchia</taxon>
        <taxon>Heteroconchia</taxon>
        <taxon>Palaeoheterodonta</taxon>
        <taxon>Unionida</taxon>
        <taxon>Unionoidea</taxon>
        <taxon>Unionidae</taxon>
        <taxon>Ambleminae</taxon>
        <taxon>Lampsilini</taxon>
        <taxon>Potamilus</taxon>
    </lineage>
</organism>
<dbReference type="GO" id="GO:0005886">
    <property type="term" value="C:plasma membrane"/>
    <property type="evidence" value="ECO:0007669"/>
    <property type="project" value="InterPro"/>
</dbReference>
<evidence type="ECO:0000256" key="5">
    <source>
        <dbReference type="ARBA" id="ARBA00023136"/>
    </source>
</evidence>
<feature type="transmembrane region" description="Helical" evidence="7">
    <location>
        <begin position="724"/>
        <end position="745"/>
    </location>
</feature>
<evidence type="ECO:0000313" key="10">
    <source>
        <dbReference type="Proteomes" id="UP001195483"/>
    </source>
</evidence>
<comment type="subcellular location">
    <subcellularLocation>
        <location evidence="1">Membrane</location>
        <topology evidence="1">Multi-pass membrane protein</topology>
    </subcellularLocation>
</comment>
<feature type="compositionally biased region" description="Basic residues" evidence="6">
    <location>
        <begin position="173"/>
        <end position="184"/>
    </location>
</feature>
<name>A0AAE0SCU5_9BIVA</name>
<reference evidence="9" key="1">
    <citation type="journal article" date="2021" name="Genome Biol. Evol.">
        <title>A High-Quality Reference Genome for a Parasitic Bivalve with Doubly Uniparental Inheritance (Bivalvia: Unionida).</title>
        <authorList>
            <person name="Smith C.H."/>
        </authorList>
    </citation>
    <scope>NUCLEOTIDE SEQUENCE</scope>
    <source>
        <strain evidence="9">CHS0354</strain>
    </source>
</reference>
<feature type="transmembrane region" description="Helical" evidence="7">
    <location>
        <begin position="787"/>
        <end position="812"/>
    </location>
</feature>
<evidence type="ECO:0000256" key="6">
    <source>
        <dbReference type="SAM" id="MobiDB-lite"/>
    </source>
</evidence>
<comment type="similarity">
    <text evidence="2">Belongs to the TMC family.</text>
</comment>
<dbReference type="InterPro" id="IPR012496">
    <property type="entry name" value="TMC_dom"/>
</dbReference>
<feature type="transmembrane region" description="Helical" evidence="7">
    <location>
        <begin position="282"/>
        <end position="305"/>
    </location>
</feature>
<dbReference type="GO" id="GO:0008381">
    <property type="term" value="F:mechanosensitive monoatomic ion channel activity"/>
    <property type="evidence" value="ECO:0007669"/>
    <property type="project" value="TreeGrafter"/>
</dbReference>
<evidence type="ECO:0000259" key="8">
    <source>
        <dbReference type="Pfam" id="PF07810"/>
    </source>
</evidence>
<dbReference type="Pfam" id="PF07810">
    <property type="entry name" value="TMC"/>
    <property type="match status" value="1"/>
</dbReference>
<protein>
    <recommendedName>
        <fullName evidence="8">TMC domain-containing protein</fullName>
    </recommendedName>
</protein>
<reference evidence="9" key="2">
    <citation type="journal article" date="2021" name="Genome Biol. Evol.">
        <title>Developing a high-quality reference genome for a parasitic bivalve with doubly uniparental inheritance (Bivalvia: Unionida).</title>
        <authorList>
            <person name="Smith C.H."/>
        </authorList>
    </citation>
    <scope>NUCLEOTIDE SEQUENCE</scope>
    <source>
        <strain evidence="9">CHS0354</strain>
        <tissue evidence="9">Mantle</tissue>
    </source>
</reference>
<dbReference type="PANTHER" id="PTHR23302:SF24">
    <property type="entry name" value="TMC DOMAIN-CONTAINING PROTEIN"/>
    <property type="match status" value="1"/>
</dbReference>
<evidence type="ECO:0000256" key="7">
    <source>
        <dbReference type="SAM" id="Phobius"/>
    </source>
</evidence>
<proteinExistence type="inferred from homology"/>
<dbReference type="Proteomes" id="UP001195483">
    <property type="component" value="Unassembled WGS sequence"/>
</dbReference>
<keyword evidence="5 7" id="KW-0472">Membrane</keyword>
<feature type="region of interest" description="Disordered" evidence="6">
    <location>
        <begin position="173"/>
        <end position="193"/>
    </location>
</feature>
<keyword evidence="4 7" id="KW-1133">Transmembrane helix</keyword>
<evidence type="ECO:0000256" key="2">
    <source>
        <dbReference type="ARBA" id="ARBA00006510"/>
    </source>
</evidence>
<sequence length="856" mass="100063">MKGTNVSHADYIPLPVRDPAIMEERQEGVHDTAMMDDLPQGQSVVDKEARHNGESHYQKHQQNHHMYPLPTQIYDRYVDPSTMERSPSRKRSYRHHEQTPDYEMGTIVNIDDMQNFKIPSFRQDTPVATIIRRRNASSRRKSTIRRRERENINDYVEVEENHMLPSIQIQRRERHKTLRERRSSKRAEKSVLENDDVDKAKSFRERYAEIKERHDVTRRLASLLRDTASAKLTDWTRPKKWEKLTKWIREFFQHFSIWSSHMRVIEGKFGTAIMSYFRFLRWLMFLNAYIMIIQFFCITVPYLALNPRTFSETVLLNASNFIQEAKQCTQNYTNYHDDIVRNETDFQKFLDFLLGTGWMERTVLFYGEYFNKTYYMPDGMKTYDMGLAYLLSAGVSFVISFILIVKNSSKAIKGTFGMEKSVTMYCNKVFCSWDYCIRNKKAAKVKKKSLITDFRESLEEQRKTWEKAEDSKIKLFGIRVGMNLLILGILAGALYLVYYTTDRLVELQKQELHVIVAFIVQYIPTITITILNFVIPILFQKMVVLEKYSSRAEINFTLARSIILRLASLVVLVGTLYRLLILGSADYKTCGNNKWTDSNSTSTIKGSIKCWETYVGQQIYKLVLLDLIVEVVIVVIVQFPRRLVFNKYQKKYGLVKKLGPNQFDLTQNVIDIIYTQTIGWFGMFFSPLIPFMTFLKCIIFFYVRKWTLLSNCAQPEKTNATSRSNSLFMMVLLLSFVFVTVPIGYMVGYIPPSQSCGPFRVYSNSSNVMFDTISFTIKSWPDTARDIFFFFGTVGFLVPVMILLVLLMYYFWLLGQGYKKREQLLTVQLKLEGQDKKFLLAQVNAILMQADAVNTG</sequence>
<keyword evidence="3 7" id="KW-0812">Transmembrane</keyword>
<evidence type="ECO:0000313" key="9">
    <source>
        <dbReference type="EMBL" id="KAK3588970.1"/>
    </source>
</evidence>
<gene>
    <name evidence="9" type="ORF">CHS0354_043141</name>
</gene>
<feature type="transmembrane region" description="Helical" evidence="7">
    <location>
        <begin position="512"/>
        <end position="539"/>
    </location>
</feature>
<evidence type="ECO:0000256" key="1">
    <source>
        <dbReference type="ARBA" id="ARBA00004141"/>
    </source>
</evidence>
<accession>A0AAE0SCU5</accession>
<dbReference type="PANTHER" id="PTHR23302">
    <property type="entry name" value="TRANSMEMBRANE CHANNEL-RELATED"/>
    <property type="match status" value="1"/>
</dbReference>
<dbReference type="EMBL" id="JAEAOA010002363">
    <property type="protein sequence ID" value="KAK3588970.1"/>
    <property type="molecule type" value="Genomic_DNA"/>
</dbReference>
<feature type="transmembrane region" description="Helical" evidence="7">
    <location>
        <begin position="480"/>
        <end position="500"/>
    </location>
</feature>
<feature type="transmembrane region" description="Helical" evidence="7">
    <location>
        <begin position="386"/>
        <end position="405"/>
    </location>
</feature>
<evidence type="ECO:0000256" key="3">
    <source>
        <dbReference type="ARBA" id="ARBA00022692"/>
    </source>
</evidence>
<evidence type="ECO:0000256" key="4">
    <source>
        <dbReference type="ARBA" id="ARBA00022989"/>
    </source>
</evidence>
<keyword evidence="10" id="KW-1185">Reference proteome</keyword>
<dbReference type="InterPro" id="IPR038900">
    <property type="entry name" value="TMC"/>
</dbReference>
<feature type="transmembrane region" description="Helical" evidence="7">
    <location>
        <begin position="678"/>
        <end position="703"/>
    </location>
</feature>
<dbReference type="AlphaFoldDB" id="A0AAE0SCU5"/>
<reference evidence="9" key="3">
    <citation type="submission" date="2023-05" db="EMBL/GenBank/DDBJ databases">
        <authorList>
            <person name="Smith C.H."/>
        </authorList>
    </citation>
    <scope>NUCLEOTIDE SEQUENCE</scope>
    <source>
        <strain evidence="9">CHS0354</strain>
        <tissue evidence="9">Mantle</tissue>
    </source>
</reference>
<feature type="domain" description="TMC" evidence="8">
    <location>
        <begin position="610"/>
        <end position="718"/>
    </location>
</feature>
<comment type="caution">
    <text evidence="9">The sequence shown here is derived from an EMBL/GenBank/DDBJ whole genome shotgun (WGS) entry which is preliminary data.</text>
</comment>